<dbReference type="Proteomes" id="UP000094819">
    <property type="component" value="Unassembled WGS sequence"/>
</dbReference>
<feature type="region of interest" description="Disordered" evidence="2">
    <location>
        <begin position="255"/>
        <end position="304"/>
    </location>
</feature>
<feature type="coiled-coil region" evidence="1">
    <location>
        <begin position="1002"/>
        <end position="1128"/>
    </location>
</feature>
<evidence type="ECO:0000313" key="3">
    <source>
        <dbReference type="EMBL" id="ODN83938.1"/>
    </source>
</evidence>
<dbReference type="RefSeq" id="XP_019028393.1">
    <property type="nucleotide sequence ID" value="XM_019179625.1"/>
</dbReference>
<protein>
    <submittedName>
        <fullName evidence="3">Uncharacterized protein</fullName>
    </submittedName>
</protein>
<feature type="region of interest" description="Disordered" evidence="2">
    <location>
        <begin position="1248"/>
        <end position="1337"/>
    </location>
</feature>
<feature type="coiled-coil region" evidence="1">
    <location>
        <begin position="667"/>
        <end position="868"/>
    </location>
</feature>
<keyword evidence="4" id="KW-1185">Reference proteome</keyword>
<feature type="coiled-coil region" evidence="1">
    <location>
        <begin position="1164"/>
        <end position="1212"/>
    </location>
</feature>
<gene>
    <name evidence="3" type="ORF">L198_07635</name>
</gene>
<dbReference type="EMBL" id="AWGH01000038">
    <property type="protein sequence ID" value="ODN83938.1"/>
    <property type="molecule type" value="Genomic_DNA"/>
</dbReference>
<dbReference type="PANTHER" id="PTHR45615">
    <property type="entry name" value="MYOSIN HEAVY CHAIN, NON-MUSCLE"/>
    <property type="match status" value="1"/>
</dbReference>
<dbReference type="OrthoDB" id="2591140at2759"/>
<feature type="region of interest" description="Disordered" evidence="2">
    <location>
        <begin position="561"/>
        <end position="595"/>
    </location>
</feature>
<feature type="compositionally biased region" description="Low complexity" evidence="2">
    <location>
        <begin position="192"/>
        <end position="211"/>
    </location>
</feature>
<organism evidence="3 4">
    <name type="scientific">Cryptococcus wingfieldii CBS 7118</name>
    <dbReference type="NCBI Taxonomy" id="1295528"/>
    <lineage>
        <taxon>Eukaryota</taxon>
        <taxon>Fungi</taxon>
        <taxon>Dikarya</taxon>
        <taxon>Basidiomycota</taxon>
        <taxon>Agaricomycotina</taxon>
        <taxon>Tremellomycetes</taxon>
        <taxon>Tremellales</taxon>
        <taxon>Cryptococcaceae</taxon>
        <taxon>Cryptococcus</taxon>
    </lineage>
</organism>
<feature type="region of interest" description="Disordered" evidence="2">
    <location>
        <begin position="1"/>
        <end position="239"/>
    </location>
</feature>
<dbReference type="GeneID" id="30196846"/>
<feature type="region of interest" description="Disordered" evidence="2">
    <location>
        <begin position="360"/>
        <end position="464"/>
    </location>
</feature>
<feature type="compositionally biased region" description="Polar residues" evidence="2">
    <location>
        <begin position="95"/>
        <end position="104"/>
    </location>
</feature>
<feature type="compositionally biased region" description="Basic and acidic residues" evidence="2">
    <location>
        <begin position="52"/>
        <end position="62"/>
    </location>
</feature>
<evidence type="ECO:0000256" key="1">
    <source>
        <dbReference type="SAM" id="Coils"/>
    </source>
</evidence>
<feature type="coiled-coil region" evidence="1">
    <location>
        <begin position="907"/>
        <end position="934"/>
    </location>
</feature>
<comment type="caution">
    <text evidence="3">The sequence shown here is derived from an EMBL/GenBank/DDBJ whole genome shotgun (WGS) entry which is preliminary data.</text>
</comment>
<sequence length="1366" mass="152469">MDIIHRLNPFHRPSSSLSRNTPTPFSSRGRPSSSLEHGYPTPDTTPHPSFDISHHPSVELGRHSLTPTPTFLNTPREEDEDDAQRKLGHRRSHSLLRNLTSHPSLSALKAKSTRGKKKANRRKGIPLMPTDPNGQYLAPVDFGEAERPGTPGKLRKGSLKGSKSLPRDLRFSGEFQALDSIPPLPEASTYDTSALTRSQSSAATSRSGSTSPFKKRNTIRRKPAPSQPPEITVYHDCSSTPESMRVRMRFEVDMNSNYSGSPSRRRHKSFDVRSSSPSENRGVRDQTGRHLSSPPRAQAGPVGDSWGVSDYAFPRTRQHPHPVPIIQEQRVFAQSLYADSTTFFSPGDIVPVTASGRTAITDEPEDMDPFGSGEESLLETPRKVKSARDLGVSAEHGAAQSSPARVFSRDMYGSPSEDSTSSTSHSTQLLSPTPERIGTHRRAESSPSPGRKSREAFLRAAKRSSSPFEIKLSPHVTRRMSLDAFGTPTAPTFTNSHEKEEGVEELAEYEESFEEEVSWEENQLSLQDRFEDQQVTQVYEQDMRSYDEVLADFQATELSTIMESSSSRGHESQYMSSEGRLTRRSTPPPARPSWDLFSERTQERLPTTPGLSSNGLPLPSPTPTTPLIHKKYASAPPLVGVSPQLLDAHLEHSQSLQDQVKAGVTMMEVLKSEVAEMRRRLAKEREEKEKLLAALEEEREEKEELGVFAEGRVIDLEEAHRMSEAKDQALEQLRQAMAAHERTLEEIREDKVFYEERCENLEGENEHHLFAKQTAEQCLLEADNENEELKRELRELQDKNDKLSKGKKAADDVVCDLKSELKYVESRLADFEGCEAQLRDAEAEVLELRGSKERAAELAKDVKRQTRRLAERDGTISTLRLEMSSLKCEILDLTESSQQLAASKALVKEREASIASLTAQLADLQNQLTSSQIDAQADKLLLVTKDQTIDELNEKLRLVRFETNEKHFESQEALGKMRGQVEESSRLGAEREMAGMRANEMLARLMEEKRGWDEEREELYETLNRAPTGEEESASELRSEIQELSWQLANTMRDLQSLQDQLDVQDASLQHKTALITTQETELSNLRHALVDAEESVAHSKAASERQSKDSERCLERLREQVQELESRLCSHDSALRSAVLEAESGKVSSQDSKWRIERYMADIDELKLSETKLRTQVEELRRQSAMGEVARVDLEKKVGKLEQDKELLNVALESKQMEVVLLQRKEKHRAPTPTRSALRPTHSALADSISHIPPTPTPSSGLDHTPLPRRLATSTSATPASPRHRSNTVAASRPSSTRIPLGASTRHNRVSDVSRMAAAGKAPTAKQVEPAAEKGKGVVRRTSLPVLVARPGSAATGALQSVNEK</sequence>
<evidence type="ECO:0000256" key="2">
    <source>
        <dbReference type="SAM" id="MobiDB-lite"/>
    </source>
</evidence>
<reference evidence="3 4" key="1">
    <citation type="submission" date="2016-06" db="EMBL/GenBank/DDBJ databases">
        <title>Evolution of pathogenesis and genome organization in the Tremellales.</title>
        <authorList>
            <person name="Cuomo C."/>
            <person name="Litvintseva A."/>
            <person name="Heitman J."/>
            <person name="Chen Y."/>
            <person name="Sun S."/>
            <person name="Springer D."/>
            <person name="Dromer F."/>
            <person name="Young S."/>
            <person name="Zeng Q."/>
            <person name="Chapman S."/>
            <person name="Gujja S."/>
            <person name="Saif S."/>
            <person name="Birren B."/>
        </authorList>
    </citation>
    <scope>NUCLEOTIDE SEQUENCE [LARGE SCALE GENOMIC DNA]</scope>
    <source>
        <strain evidence="3 4">CBS 7118</strain>
    </source>
</reference>
<accession>A0A1E3I608</accession>
<evidence type="ECO:0000313" key="4">
    <source>
        <dbReference type="Proteomes" id="UP000094819"/>
    </source>
</evidence>
<keyword evidence="1" id="KW-0175">Coiled coil</keyword>
<feature type="region of interest" description="Disordered" evidence="2">
    <location>
        <begin position="481"/>
        <end position="501"/>
    </location>
</feature>
<name>A0A1E3I608_9TREE</name>
<feature type="compositionally biased region" description="Basic residues" evidence="2">
    <location>
        <begin position="111"/>
        <end position="124"/>
    </location>
</feature>
<proteinExistence type="predicted"/>
<feature type="compositionally biased region" description="Basic residues" evidence="2">
    <location>
        <begin position="213"/>
        <end position="223"/>
    </location>
</feature>
<feature type="compositionally biased region" description="Low complexity" evidence="2">
    <location>
        <begin position="414"/>
        <end position="434"/>
    </location>
</feature>
<dbReference type="PANTHER" id="PTHR45615:SF80">
    <property type="entry name" value="GRIP DOMAIN-CONTAINING PROTEIN"/>
    <property type="match status" value="1"/>
</dbReference>
<feature type="compositionally biased region" description="Polar residues" evidence="2">
    <location>
        <begin position="1288"/>
        <end position="1299"/>
    </location>
</feature>
<feature type="compositionally biased region" description="Polar residues" evidence="2">
    <location>
        <begin position="13"/>
        <end position="35"/>
    </location>
</feature>